<dbReference type="GO" id="GO:0005634">
    <property type="term" value="C:nucleus"/>
    <property type="evidence" value="ECO:0007669"/>
    <property type="project" value="TreeGrafter"/>
</dbReference>
<dbReference type="PANTHER" id="PTHR15284">
    <property type="entry name" value="NUCLEAR FACTOR INTERLEUKIN-3-REGULATED PROTEIN"/>
    <property type="match status" value="1"/>
</dbReference>
<dbReference type="InterPro" id="IPR046347">
    <property type="entry name" value="bZIP_sf"/>
</dbReference>
<dbReference type="Ensembl" id="ENSPKIT00000027432.1">
    <property type="protein sequence ID" value="ENSPKIP00000003471.1"/>
    <property type="gene ID" value="ENSPKIG00000020963.1"/>
</dbReference>
<dbReference type="PROSITE" id="PS00036">
    <property type="entry name" value="BZIP_BASIC"/>
    <property type="match status" value="1"/>
</dbReference>
<feature type="compositionally biased region" description="Basic and acidic residues" evidence="6">
    <location>
        <begin position="275"/>
        <end position="300"/>
    </location>
</feature>
<dbReference type="Gene3D" id="1.20.5.170">
    <property type="match status" value="1"/>
</dbReference>
<dbReference type="GO" id="GO:0003677">
    <property type="term" value="F:DNA binding"/>
    <property type="evidence" value="ECO:0007669"/>
    <property type="project" value="UniProtKB-KW"/>
</dbReference>
<protein>
    <submittedName>
        <fullName evidence="8">Nuclear factor, interleukin 3 regulated</fullName>
    </submittedName>
</protein>
<dbReference type="Proteomes" id="UP000261540">
    <property type="component" value="Unplaced"/>
</dbReference>
<keyword evidence="4" id="KW-0804">Transcription</keyword>
<keyword evidence="2" id="KW-0805">Transcription regulation</keyword>
<dbReference type="RefSeq" id="XP_023662438.1">
    <property type="nucleotide sequence ID" value="XM_023806670.2"/>
</dbReference>
<feature type="domain" description="BZIP" evidence="7">
    <location>
        <begin position="55"/>
        <end position="105"/>
    </location>
</feature>
<dbReference type="AlphaFoldDB" id="A0A3B3QDH7"/>
<accession>A0A3B3QDH7</accession>
<keyword evidence="9" id="KW-1185">Reference proteome</keyword>
<comment type="similarity">
    <text evidence="1">Belongs to the bZIP family. NFIL3 subfamily.</text>
</comment>
<dbReference type="InterPro" id="IPR047229">
    <property type="entry name" value="NFIL3-like"/>
</dbReference>
<evidence type="ECO:0000256" key="2">
    <source>
        <dbReference type="ARBA" id="ARBA00023015"/>
    </source>
</evidence>
<reference evidence="8" key="2">
    <citation type="submission" date="2025-09" db="UniProtKB">
        <authorList>
            <consortium name="Ensembl"/>
        </authorList>
    </citation>
    <scope>IDENTIFICATION</scope>
</reference>
<keyword evidence="3" id="KW-0238">DNA-binding</keyword>
<dbReference type="GO" id="GO:0003700">
    <property type="term" value="F:DNA-binding transcription factor activity"/>
    <property type="evidence" value="ECO:0007669"/>
    <property type="project" value="InterPro"/>
</dbReference>
<evidence type="ECO:0000256" key="6">
    <source>
        <dbReference type="SAM" id="MobiDB-lite"/>
    </source>
</evidence>
<dbReference type="PROSITE" id="PS50217">
    <property type="entry name" value="BZIP"/>
    <property type="match status" value="1"/>
</dbReference>
<dbReference type="Pfam" id="PF07716">
    <property type="entry name" value="bZIP_2"/>
    <property type="match status" value="1"/>
</dbReference>
<evidence type="ECO:0000313" key="9">
    <source>
        <dbReference type="Proteomes" id="UP000261540"/>
    </source>
</evidence>
<proteinExistence type="inferred from homology"/>
<dbReference type="STRING" id="1676925.ENSPKIP00000003471"/>
<dbReference type="CTD" id="4783"/>
<dbReference type="FunFam" id="1.20.5.170:FF:000025">
    <property type="entry name" value="nuclear factor interleukin-3-regulated protein-like"/>
    <property type="match status" value="1"/>
</dbReference>
<name>A0A3B3QDH7_9TELE</name>
<dbReference type="GeneID" id="111841148"/>
<evidence type="ECO:0000256" key="4">
    <source>
        <dbReference type="ARBA" id="ARBA00023163"/>
    </source>
</evidence>
<reference evidence="8" key="1">
    <citation type="submission" date="2025-08" db="UniProtKB">
        <authorList>
            <consortium name="Ensembl"/>
        </authorList>
    </citation>
    <scope>IDENTIFICATION</scope>
</reference>
<feature type="region of interest" description="Disordered" evidence="6">
    <location>
        <begin position="275"/>
        <end position="306"/>
    </location>
</feature>
<dbReference type="PANTHER" id="PTHR15284:SF0">
    <property type="entry name" value="GH23983P"/>
    <property type="match status" value="1"/>
</dbReference>
<keyword evidence="5" id="KW-0539">Nucleus</keyword>
<evidence type="ECO:0000256" key="5">
    <source>
        <dbReference type="ARBA" id="ARBA00023242"/>
    </source>
</evidence>
<dbReference type="GO" id="GO:0007623">
    <property type="term" value="P:circadian rhythm"/>
    <property type="evidence" value="ECO:0007669"/>
    <property type="project" value="TreeGrafter"/>
</dbReference>
<evidence type="ECO:0000256" key="3">
    <source>
        <dbReference type="ARBA" id="ARBA00023125"/>
    </source>
</evidence>
<dbReference type="InterPro" id="IPR004827">
    <property type="entry name" value="bZIP"/>
</dbReference>
<evidence type="ECO:0000256" key="1">
    <source>
        <dbReference type="ARBA" id="ARBA00006079"/>
    </source>
</evidence>
<dbReference type="SMART" id="SM00338">
    <property type="entry name" value="BRLZ"/>
    <property type="match status" value="1"/>
</dbReference>
<dbReference type="SUPFAM" id="SSF57959">
    <property type="entry name" value="Leucine zipper domain"/>
    <property type="match status" value="1"/>
</dbReference>
<evidence type="ECO:0000259" key="7">
    <source>
        <dbReference type="PROSITE" id="PS50217"/>
    </source>
</evidence>
<dbReference type="GeneTree" id="ENSGT00940000175401"/>
<sequence>MYFVLNFTEPCATHHSQSPYSAYAKSFLGLRSSLAHGGNMGSRRKREFTPDSEKDSSYWVKRKRNNEAARRSRQRRRMDEFLLETRAVELLRENEKLKAKLSAVQYRFLEVGNTRDLFADRIAPQSYSTQWLHHYATSRSPFDAPVILPSAIQSCNATCEVSQTLFHDRLSSHGGSMHSPDFSNLGTFCMFPSSTNLTVNPKETYLARANTLPSVEYLRSRSNSTNLAGNAFSVKDYFANGTNFSTGYSLFQDKETLHYQYPVASSVKESDTVSCKDNRHSVTRQDQDLVTKHKASDAHSEGLSSRQQWYDYNSSQNNTKHASGLNVVNGGAGVHCLPYKLRFKANSLQTHSDHRITARMGHEKADSDTGRSVLCRNAAGDTHQEKNCVNY</sequence>
<organism evidence="8 9">
    <name type="scientific">Paramormyrops kingsleyae</name>
    <dbReference type="NCBI Taxonomy" id="1676925"/>
    <lineage>
        <taxon>Eukaryota</taxon>
        <taxon>Metazoa</taxon>
        <taxon>Chordata</taxon>
        <taxon>Craniata</taxon>
        <taxon>Vertebrata</taxon>
        <taxon>Euteleostomi</taxon>
        <taxon>Actinopterygii</taxon>
        <taxon>Neopterygii</taxon>
        <taxon>Teleostei</taxon>
        <taxon>Osteoglossocephala</taxon>
        <taxon>Osteoglossomorpha</taxon>
        <taxon>Osteoglossiformes</taxon>
        <taxon>Mormyridae</taxon>
        <taxon>Paramormyrops</taxon>
    </lineage>
</organism>
<evidence type="ECO:0000313" key="8">
    <source>
        <dbReference type="Ensembl" id="ENSPKIP00000003471.1"/>
    </source>
</evidence>